<dbReference type="SUPFAM" id="SSF50129">
    <property type="entry name" value="GroES-like"/>
    <property type="match status" value="1"/>
</dbReference>
<dbReference type="Proteomes" id="UP000592820">
    <property type="component" value="Unassembled WGS sequence"/>
</dbReference>
<dbReference type="InterPro" id="IPR011032">
    <property type="entry name" value="GroES-like_sf"/>
</dbReference>
<accession>A0A7W8LE43</accession>
<evidence type="ECO:0000313" key="1">
    <source>
        <dbReference type="EMBL" id="MBB5405297.1"/>
    </source>
</evidence>
<dbReference type="EMBL" id="JACHDE010000030">
    <property type="protein sequence ID" value="MBB5405297.1"/>
    <property type="molecule type" value="Genomic_DNA"/>
</dbReference>
<gene>
    <name evidence="1" type="ORF">HDG41_007393</name>
</gene>
<dbReference type="RefSeq" id="WP_375792190.1">
    <property type="nucleotide sequence ID" value="NZ_JACHDE010000030.1"/>
</dbReference>
<name>A0A7W8LE43_9BURK</name>
<evidence type="ECO:0000313" key="2">
    <source>
        <dbReference type="Proteomes" id="UP000592820"/>
    </source>
</evidence>
<sequence length="43" mass="4651">MTTMKAAVIHGPGGPEVLRIEQRPIPTPQQGEVLIRVKAFGLI</sequence>
<protein>
    <submittedName>
        <fullName evidence="1">NADPH:quinone reductase-like Zn-dependent oxidoreductase</fullName>
    </submittedName>
</protein>
<dbReference type="Gene3D" id="3.90.180.10">
    <property type="entry name" value="Medium-chain alcohol dehydrogenases, catalytic domain"/>
    <property type="match status" value="1"/>
</dbReference>
<proteinExistence type="predicted"/>
<comment type="caution">
    <text evidence="1">The sequence shown here is derived from an EMBL/GenBank/DDBJ whole genome shotgun (WGS) entry which is preliminary data.</text>
</comment>
<organism evidence="1 2">
    <name type="scientific">Paraburkholderia youngii</name>
    <dbReference type="NCBI Taxonomy" id="2782701"/>
    <lineage>
        <taxon>Bacteria</taxon>
        <taxon>Pseudomonadati</taxon>
        <taxon>Pseudomonadota</taxon>
        <taxon>Betaproteobacteria</taxon>
        <taxon>Burkholderiales</taxon>
        <taxon>Burkholderiaceae</taxon>
        <taxon>Paraburkholderia</taxon>
    </lineage>
</organism>
<reference evidence="1 2" key="1">
    <citation type="submission" date="2020-08" db="EMBL/GenBank/DDBJ databases">
        <title>Genomic Encyclopedia of Type Strains, Phase IV (KMG-V): Genome sequencing to study the core and pangenomes of soil and plant-associated prokaryotes.</title>
        <authorList>
            <person name="Whitman W."/>
        </authorList>
    </citation>
    <scope>NUCLEOTIDE SEQUENCE [LARGE SCALE GENOMIC DNA]</scope>
    <source>
        <strain evidence="1 2">JPY162</strain>
    </source>
</reference>
<dbReference type="AlphaFoldDB" id="A0A7W8LE43"/>